<dbReference type="SUPFAM" id="SSF52540">
    <property type="entry name" value="P-loop containing nucleoside triphosphate hydrolases"/>
    <property type="match status" value="1"/>
</dbReference>
<dbReference type="OrthoDB" id="5575at2759"/>
<dbReference type="GO" id="GO:0016787">
    <property type="term" value="F:hydrolase activity"/>
    <property type="evidence" value="ECO:0007669"/>
    <property type="project" value="UniProtKB-KW"/>
</dbReference>
<dbReference type="KEGG" id="hazt:125178548"/>
<dbReference type="PANTHER" id="PTHR47835:SF3">
    <property type="entry name" value="HELICASE FOR MEIOSIS 1"/>
    <property type="match status" value="1"/>
</dbReference>
<evidence type="ECO:0000313" key="4">
    <source>
        <dbReference type="RefSeq" id="XP_047738531.1"/>
    </source>
</evidence>
<reference evidence="4" key="1">
    <citation type="submission" date="2025-08" db="UniProtKB">
        <authorList>
            <consortium name="RefSeq"/>
        </authorList>
    </citation>
    <scope>IDENTIFICATION</scope>
    <source>
        <tissue evidence="4">Whole organism</tissue>
    </source>
</reference>
<dbReference type="PANTHER" id="PTHR47835">
    <property type="entry name" value="HFM1, ATP DEPENDENT DNA HELICASE HOMOLOG"/>
    <property type="match status" value="1"/>
</dbReference>
<dbReference type="AlphaFoldDB" id="A0A979FNA2"/>
<dbReference type="GO" id="GO:0005524">
    <property type="term" value="F:ATP binding"/>
    <property type="evidence" value="ECO:0007669"/>
    <property type="project" value="InterPro"/>
</dbReference>
<feature type="region of interest" description="Disordered" evidence="1">
    <location>
        <begin position="141"/>
        <end position="163"/>
    </location>
</feature>
<evidence type="ECO:0000259" key="2">
    <source>
        <dbReference type="Pfam" id="PF00270"/>
    </source>
</evidence>
<dbReference type="InterPro" id="IPR052247">
    <property type="entry name" value="Meiotic_Crossover_Helicase"/>
</dbReference>
<protein>
    <submittedName>
        <fullName evidence="4">Uncharacterized protein LOC125178548</fullName>
    </submittedName>
</protein>
<dbReference type="Gene3D" id="3.40.50.300">
    <property type="entry name" value="P-loop containing nucleotide triphosphate hydrolases"/>
    <property type="match status" value="1"/>
</dbReference>
<feature type="non-terminal residue" evidence="4">
    <location>
        <position position="374"/>
    </location>
</feature>
<dbReference type="GeneID" id="125178548"/>
<evidence type="ECO:0000256" key="1">
    <source>
        <dbReference type="SAM" id="MobiDB-lite"/>
    </source>
</evidence>
<proteinExistence type="predicted"/>
<dbReference type="Pfam" id="PF00270">
    <property type="entry name" value="DEAD"/>
    <property type="match status" value="1"/>
</dbReference>
<feature type="compositionally biased region" description="Polar residues" evidence="1">
    <location>
        <begin position="141"/>
        <end position="150"/>
    </location>
</feature>
<accession>A0A979FNA2</accession>
<feature type="compositionally biased region" description="Low complexity" evidence="1">
    <location>
        <begin position="187"/>
        <end position="196"/>
    </location>
</feature>
<feature type="region of interest" description="Disordered" evidence="1">
    <location>
        <begin position="177"/>
        <end position="199"/>
    </location>
</feature>
<sequence length="374" mass="40840">MDPYSFFQYHSQSGSYATPLHHVDEHVSHDSRPNLSKNVSNFRLDHANHTTSNNAASLNATQPSSQDYLACQGFPDSTARRGCSEASLASSCIDANNNSAIQIKGAEISNKNEYVQENIPPASSMSDNQYSFSTKNMLGRYGSSSTQQPAKYSEATHPGTTEQRVRHGDFKASFMRSGSSFVPPVKSTQQYSSSQSNNIRGGYQREVVSSQRKPLAEFPQQLQAGYSSEHVDFEDNKPKDSLGINMNDRSALPLIRVTSINVNKDIQGPCMKNQSSTPTAADARGPAGPAAAMMTKHGNLRAVAELPPRFRSIFSEFPYFNVVQSTVFDCVYNSDDSVVVSAPTGSGKTVVMELAIIRAVMNCSCNTNKLKIVY</sequence>
<dbReference type="Proteomes" id="UP000694843">
    <property type="component" value="Unplaced"/>
</dbReference>
<feature type="domain" description="DEAD/DEAH-box helicase" evidence="2">
    <location>
        <begin position="323"/>
        <end position="367"/>
    </location>
</feature>
<dbReference type="InterPro" id="IPR027417">
    <property type="entry name" value="P-loop_NTPase"/>
</dbReference>
<dbReference type="GO" id="GO:0003676">
    <property type="term" value="F:nucleic acid binding"/>
    <property type="evidence" value="ECO:0007669"/>
    <property type="project" value="InterPro"/>
</dbReference>
<name>A0A979FNA2_HYAAZ</name>
<dbReference type="GO" id="GO:0043138">
    <property type="term" value="F:3'-5' DNA helicase activity"/>
    <property type="evidence" value="ECO:0007669"/>
    <property type="project" value="UniProtKB-EC"/>
</dbReference>
<keyword evidence="3" id="KW-1185">Reference proteome</keyword>
<evidence type="ECO:0000313" key="3">
    <source>
        <dbReference type="Proteomes" id="UP000694843"/>
    </source>
</evidence>
<dbReference type="RefSeq" id="XP_047738531.1">
    <property type="nucleotide sequence ID" value="XM_047882575.1"/>
</dbReference>
<gene>
    <name evidence="4" type="primary">LOC125178548</name>
</gene>
<dbReference type="InterPro" id="IPR011545">
    <property type="entry name" value="DEAD/DEAH_box_helicase_dom"/>
</dbReference>
<organism evidence="3 4">
    <name type="scientific">Hyalella azteca</name>
    <name type="common">Amphipod</name>
    <dbReference type="NCBI Taxonomy" id="294128"/>
    <lineage>
        <taxon>Eukaryota</taxon>
        <taxon>Metazoa</taxon>
        <taxon>Ecdysozoa</taxon>
        <taxon>Arthropoda</taxon>
        <taxon>Crustacea</taxon>
        <taxon>Multicrustacea</taxon>
        <taxon>Malacostraca</taxon>
        <taxon>Eumalacostraca</taxon>
        <taxon>Peracarida</taxon>
        <taxon>Amphipoda</taxon>
        <taxon>Senticaudata</taxon>
        <taxon>Talitrida</taxon>
        <taxon>Talitroidea</taxon>
        <taxon>Hyalellidae</taxon>
        <taxon>Hyalella</taxon>
    </lineage>
</organism>